<dbReference type="AlphaFoldDB" id="A0A6I0F8K5"/>
<evidence type="ECO:0000259" key="1">
    <source>
        <dbReference type="Pfam" id="PF00144"/>
    </source>
</evidence>
<evidence type="ECO:0000313" key="2">
    <source>
        <dbReference type="EMBL" id="KAB3532374.1"/>
    </source>
</evidence>
<dbReference type="Gene3D" id="3.40.710.10">
    <property type="entry name" value="DD-peptidase/beta-lactamase superfamily"/>
    <property type="match status" value="1"/>
</dbReference>
<name>A0A6I0F8K5_9FIRM</name>
<gene>
    <name evidence="2" type="ORF">F8154_11965</name>
</gene>
<accession>A0A6I0F8K5</accession>
<proteinExistence type="predicted"/>
<evidence type="ECO:0000313" key="3">
    <source>
        <dbReference type="Proteomes" id="UP000432715"/>
    </source>
</evidence>
<sequence>MKHREKVTSYLDSLIKKGTTPGLQYAAVNGNQVLFTYQRGYSDISKNTKVTEKTTFNGFSITKTFTALAILQLAEQNKLSIDDSITKYIIKNPYGEDVTIRQLLTHTAGLPNPIPLKWIHLIEEDMGLATPYPVNLVSFLSIG</sequence>
<dbReference type="OrthoDB" id="9797709at2"/>
<feature type="domain" description="Beta-lactamase-related" evidence="1">
    <location>
        <begin position="12"/>
        <end position="115"/>
    </location>
</feature>
<dbReference type="PANTHER" id="PTHR43283">
    <property type="entry name" value="BETA-LACTAMASE-RELATED"/>
    <property type="match status" value="1"/>
</dbReference>
<dbReference type="Pfam" id="PF00144">
    <property type="entry name" value="Beta-lactamase"/>
    <property type="match status" value="1"/>
</dbReference>
<dbReference type="SUPFAM" id="SSF56601">
    <property type="entry name" value="beta-lactamase/transpeptidase-like"/>
    <property type="match status" value="1"/>
</dbReference>
<reference evidence="2 3" key="1">
    <citation type="submission" date="2019-10" db="EMBL/GenBank/DDBJ databases">
        <title>Alkaliphilus serpentinus sp. nov. and Alkaliphilus pronyensis sp. nov., two novel anaerobic alkaliphilic species isolated from the serpentinized-hosted hydrothermal field of the Prony Bay (New Caledonia).</title>
        <authorList>
            <person name="Postec A."/>
        </authorList>
    </citation>
    <scope>NUCLEOTIDE SEQUENCE [LARGE SCALE GENOMIC DNA]</scope>
    <source>
        <strain evidence="2 3">LacV</strain>
    </source>
</reference>
<comment type="caution">
    <text evidence="2">The sequence shown here is derived from an EMBL/GenBank/DDBJ whole genome shotgun (WGS) entry which is preliminary data.</text>
</comment>
<dbReference type="InterPro" id="IPR012338">
    <property type="entry name" value="Beta-lactam/transpept-like"/>
</dbReference>
<organism evidence="2 3">
    <name type="scientific">Alkaliphilus pronyensis</name>
    <dbReference type="NCBI Taxonomy" id="1482732"/>
    <lineage>
        <taxon>Bacteria</taxon>
        <taxon>Bacillati</taxon>
        <taxon>Bacillota</taxon>
        <taxon>Clostridia</taxon>
        <taxon>Peptostreptococcales</taxon>
        <taxon>Natronincolaceae</taxon>
        <taxon>Alkaliphilus</taxon>
    </lineage>
</organism>
<dbReference type="InterPro" id="IPR050789">
    <property type="entry name" value="Diverse_Enzym_Activities"/>
</dbReference>
<dbReference type="InterPro" id="IPR001466">
    <property type="entry name" value="Beta-lactam-related"/>
</dbReference>
<dbReference type="RefSeq" id="WP_151861855.1">
    <property type="nucleotide sequence ID" value="NZ_WBZC01000049.1"/>
</dbReference>
<dbReference type="EMBL" id="WBZC01000049">
    <property type="protein sequence ID" value="KAB3532374.1"/>
    <property type="molecule type" value="Genomic_DNA"/>
</dbReference>
<dbReference type="Proteomes" id="UP000432715">
    <property type="component" value="Unassembled WGS sequence"/>
</dbReference>
<keyword evidence="3" id="KW-1185">Reference proteome</keyword>
<protein>
    <submittedName>
        <fullName evidence="2">Beta-lactamase family protein</fullName>
    </submittedName>
</protein>